<dbReference type="PROSITE" id="PS51375">
    <property type="entry name" value="PPR"/>
    <property type="match status" value="1"/>
</dbReference>
<sequence>MPEKVLDLFDQMNIQPDQVVFNTVFSACARVANDRAKEIGRKVLNQMPKHFHNDNILLTSAINMLMKFGDVENAENFFQTMKKKDVIAYGAMMKGYVENKMYEKTLDLFEQLPFPLHNVGYTIIFNACAQLLNDRAKQIGKKLLNQMPKHFHNDNVIITSALDMLMKFGDIENAENIFQIMMKKDIITYGAMMKGYVENKMYEKTLDLFEQLPFPLHNVGYTIIFNACAQLLNDRAKQIGRKLLQQMPKTFYNNNIILTSAIDMLMKFGDVENAENLFQMMKKKDVIAYGAMMNGCNINN</sequence>
<dbReference type="NCBIfam" id="TIGR00756">
    <property type="entry name" value="PPR"/>
    <property type="match status" value="2"/>
</dbReference>
<dbReference type="GO" id="GO:0003723">
    <property type="term" value="F:RNA binding"/>
    <property type="evidence" value="ECO:0007669"/>
    <property type="project" value="InterPro"/>
</dbReference>
<gene>
    <name evidence="2" type="ORF">SEV965_LOCUS33317</name>
</gene>
<dbReference type="InterPro" id="IPR002885">
    <property type="entry name" value="PPR_rpt"/>
</dbReference>
<reference evidence="2" key="1">
    <citation type="submission" date="2021-02" db="EMBL/GenBank/DDBJ databases">
        <authorList>
            <person name="Nowell W R."/>
        </authorList>
    </citation>
    <scope>NUCLEOTIDE SEQUENCE</scope>
</reference>
<dbReference type="PROSITE" id="PS51257">
    <property type="entry name" value="PROKAR_LIPOPROTEIN"/>
    <property type="match status" value="1"/>
</dbReference>
<dbReference type="EMBL" id="CAJNOU010004471">
    <property type="protein sequence ID" value="CAF1442895.1"/>
    <property type="molecule type" value="Genomic_DNA"/>
</dbReference>
<dbReference type="Gene3D" id="1.25.40.10">
    <property type="entry name" value="Tetratricopeptide repeat domain"/>
    <property type="match status" value="3"/>
</dbReference>
<proteinExistence type="predicted"/>
<evidence type="ECO:0000313" key="2">
    <source>
        <dbReference type="EMBL" id="CAF1442895.1"/>
    </source>
</evidence>
<accession>A0A815NU06</accession>
<evidence type="ECO:0000256" key="1">
    <source>
        <dbReference type="PROSITE-ProRule" id="PRU00708"/>
    </source>
</evidence>
<dbReference type="GO" id="GO:0009451">
    <property type="term" value="P:RNA modification"/>
    <property type="evidence" value="ECO:0007669"/>
    <property type="project" value="InterPro"/>
</dbReference>
<dbReference type="SUPFAM" id="SSF48452">
    <property type="entry name" value="TPR-like"/>
    <property type="match status" value="2"/>
</dbReference>
<dbReference type="InterPro" id="IPR011990">
    <property type="entry name" value="TPR-like_helical_dom_sf"/>
</dbReference>
<comment type="caution">
    <text evidence="2">The sequence shown here is derived from an EMBL/GenBank/DDBJ whole genome shotgun (WGS) entry which is preliminary data.</text>
</comment>
<dbReference type="PANTHER" id="PTHR24015">
    <property type="entry name" value="OS07G0578800 PROTEIN-RELATED"/>
    <property type="match status" value="1"/>
</dbReference>
<dbReference type="AlphaFoldDB" id="A0A815NU06"/>
<dbReference type="PANTHER" id="PTHR24015:SF548">
    <property type="entry name" value="OS08G0340900 PROTEIN"/>
    <property type="match status" value="1"/>
</dbReference>
<organism evidence="2 3">
    <name type="scientific">Rotaria sordida</name>
    <dbReference type="NCBI Taxonomy" id="392033"/>
    <lineage>
        <taxon>Eukaryota</taxon>
        <taxon>Metazoa</taxon>
        <taxon>Spiralia</taxon>
        <taxon>Gnathifera</taxon>
        <taxon>Rotifera</taxon>
        <taxon>Eurotatoria</taxon>
        <taxon>Bdelloidea</taxon>
        <taxon>Philodinida</taxon>
        <taxon>Philodinidae</taxon>
        <taxon>Rotaria</taxon>
    </lineage>
</organism>
<dbReference type="InterPro" id="IPR046960">
    <property type="entry name" value="PPR_At4g14850-like_plant"/>
</dbReference>
<dbReference type="Proteomes" id="UP000663889">
    <property type="component" value="Unassembled WGS sequence"/>
</dbReference>
<evidence type="ECO:0008006" key="4">
    <source>
        <dbReference type="Google" id="ProtNLM"/>
    </source>
</evidence>
<evidence type="ECO:0000313" key="3">
    <source>
        <dbReference type="Proteomes" id="UP000663889"/>
    </source>
</evidence>
<dbReference type="Pfam" id="PF01535">
    <property type="entry name" value="PPR"/>
    <property type="match status" value="5"/>
</dbReference>
<protein>
    <recommendedName>
        <fullName evidence="4">Pentatricopeptide repeat-containing protein</fullName>
    </recommendedName>
</protein>
<name>A0A815NU06_9BILA</name>
<feature type="repeat" description="PPR" evidence="1">
    <location>
        <begin position="254"/>
        <end position="288"/>
    </location>
</feature>